<evidence type="ECO:0000256" key="2">
    <source>
        <dbReference type="PROSITE-ProRule" id="PRU00192"/>
    </source>
</evidence>
<keyword evidence="1 2" id="KW-0728">SH3 domain</keyword>
<evidence type="ECO:0000313" key="5">
    <source>
        <dbReference type="EMBL" id="KAA6415898.1"/>
    </source>
</evidence>
<gene>
    <name evidence="5" type="ORF">FRX48_00617</name>
</gene>
<comment type="caution">
    <text evidence="5">The sequence shown here is derived from an EMBL/GenBank/DDBJ whole genome shotgun (WGS) entry which is preliminary data.</text>
</comment>
<dbReference type="OrthoDB" id="19092at2759"/>
<feature type="region of interest" description="Disordered" evidence="3">
    <location>
        <begin position="124"/>
        <end position="224"/>
    </location>
</feature>
<dbReference type="SMART" id="SM00326">
    <property type="entry name" value="SH3"/>
    <property type="match status" value="1"/>
</dbReference>
<feature type="compositionally biased region" description="Low complexity" evidence="3">
    <location>
        <begin position="434"/>
        <end position="457"/>
    </location>
</feature>
<name>A0A5M8Q1C0_9LECA</name>
<feature type="compositionally biased region" description="Basic and acidic residues" evidence="3">
    <location>
        <begin position="532"/>
        <end position="551"/>
    </location>
</feature>
<feature type="compositionally biased region" description="Polar residues" evidence="3">
    <location>
        <begin position="56"/>
        <end position="72"/>
    </location>
</feature>
<dbReference type="SUPFAM" id="SSF50044">
    <property type="entry name" value="SH3-domain"/>
    <property type="match status" value="1"/>
</dbReference>
<feature type="region of interest" description="Disordered" evidence="3">
    <location>
        <begin position="1"/>
        <end position="73"/>
    </location>
</feature>
<dbReference type="AlphaFoldDB" id="A0A5M8Q1C0"/>
<feature type="compositionally biased region" description="Polar residues" evidence="3">
    <location>
        <begin position="1"/>
        <end position="34"/>
    </location>
</feature>
<evidence type="ECO:0000259" key="4">
    <source>
        <dbReference type="PROSITE" id="PS50002"/>
    </source>
</evidence>
<dbReference type="Proteomes" id="UP000324767">
    <property type="component" value="Unassembled WGS sequence"/>
</dbReference>
<accession>A0A5M8Q1C0</accession>
<evidence type="ECO:0000313" key="6">
    <source>
        <dbReference type="Proteomes" id="UP000324767"/>
    </source>
</evidence>
<feature type="region of interest" description="Disordered" evidence="3">
    <location>
        <begin position="414"/>
        <end position="569"/>
    </location>
</feature>
<dbReference type="Gene3D" id="2.30.30.40">
    <property type="entry name" value="SH3 Domains"/>
    <property type="match status" value="1"/>
</dbReference>
<protein>
    <recommendedName>
        <fullName evidence="4">SH3 domain-containing protein</fullName>
    </recommendedName>
</protein>
<feature type="domain" description="SH3" evidence="4">
    <location>
        <begin position="332"/>
        <end position="393"/>
    </location>
</feature>
<reference evidence="5 6" key="1">
    <citation type="submission" date="2019-09" db="EMBL/GenBank/DDBJ databases">
        <title>The hologenome of the rock-dwelling lichen Lasallia pustulata.</title>
        <authorList>
            <person name="Greshake Tzovaras B."/>
            <person name="Segers F."/>
            <person name="Bicker A."/>
            <person name="Dal Grande F."/>
            <person name="Otte J."/>
            <person name="Hankeln T."/>
            <person name="Schmitt I."/>
            <person name="Ebersberger I."/>
        </authorList>
    </citation>
    <scope>NUCLEOTIDE SEQUENCE [LARGE SCALE GENOMIC DNA]</scope>
    <source>
        <strain evidence="5">A1-1</strain>
    </source>
</reference>
<dbReference type="EMBL" id="VXIT01000001">
    <property type="protein sequence ID" value="KAA6415898.1"/>
    <property type="molecule type" value="Genomic_DNA"/>
</dbReference>
<dbReference type="PROSITE" id="PS50002">
    <property type="entry name" value="SH3"/>
    <property type="match status" value="1"/>
</dbReference>
<evidence type="ECO:0000256" key="1">
    <source>
        <dbReference type="ARBA" id="ARBA00022443"/>
    </source>
</evidence>
<dbReference type="Pfam" id="PF00018">
    <property type="entry name" value="SH3_1"/>
    <property type="match status" value="1"/>
</dbReference>
<proteinExistence type="predicted"/>
<sequence>MAAVLSPSSSPATSPHNKQSSSPGQNLSTLTPLVTNYPPRRTNLQRPPSFARGRMSSYSTTSGHSQNRSRPSSHVFPVFHSSLTYTLVRDFAYPIVHPNHYGPPADSSAAQSGQTTPASEVYRRLSDPPLGAGEGSRAPWSATPWGSSDFAAHQQLPPTAYGDGPPYSEDEDLHSPVVISSRQKKHKSSFAAIGGGHGRGRGRGRGPAPAIDEGDPDGLLPENYDEDRGYFAGTNGDGSETYYISQAGETANGPGGELVTYPPDQARHPLLSPNTYNTLGQRDSHFTTTLPNRSYAEGEVDYDSDSDVHDFPADDSRYSRDYQFTIASPDEEMHGKAVALFDFVRENENELPLIEGQVILVSYRHGQGWLVAEDPKTGESGLVPEEYVRLLRDIEGGWTSLAGEVNDERALLSPQEAGPDSADTPTQGNGGFGSAAPLAGNGGANTNTHNNNNNASASEKRPPIVSTFSTSSKDLNPYPHHLLGTQAGQLPPQVVHIGSRANTPTLPSPVVGSHVAPMELGRSGSGGGGSGRRVEAERREAERQRPRLREEREEEEKEAVGDPVAEQPR</sequence>
<evidence type="ECO:0000256" key="3">
    <source>
        <dbReference type="SAM" id="MobiDB-lite"/>
    </source>
</evidence>
<organism evidence="5 6">
    <name type="scientific">Lasallia pustulata</name>
    <dbReference type="NCBI Taxonomy" id="136370"/>
    <lineage>
        <taxon>Eukaryota</taxon>
        <taxon>Fungi</taxon>
        <taxon>Dikarya</taxon>
        <taxon>Ascomycota</taxon>
        <taxon>Pezizomycotina</taxon>
        <taxon>Lecanoromycetes</taxon>
        <taxon>OSLEUM clade</taxon>
        <taxon>Umbilicariomycetidae</taxon>
        <taxon>Umbilicariales</taxon>
        <taxon>Umbilicariaceae</taxon>
        <taxon>Lasallia</taxon>
    </lineage>
</organism>
<dbReference type="InterPro" id="IPR036028">
    <property type="entry name" value="SH3-like_dom_sf"/>
</dbReference>
<dbReference type="InterPro" id="IPR001452">
    <property type="entry name" value="SH3_domain"/>
</dbReference>